<feature type="DNA-binding region" description="H-T-H motif" evidence="4">
    <location>
        <begin position="29"/>
        <end position="48"/>
    </location>
</feature>
<dbReference type="GO" id="GO:0003677">
    <property type="term" value="F:DNA binding"/>
    <property type="evidence" value="ECO:0007669"/>
    <property type="project" value="UniProtKB-UniRule"/>
</dbReference>
<evidence type="ECO:0000313" key="6">
    <source>
        <dbReference type="EMBL" id="SHF46507.1"/>
    </source>
</evidence>
<dbReference type="InterPro" id="IPR001647">
    <property type="entry name" value="HTH_TetR"/>
</dbReference>
<dbReference type="InterPro" id="IPR011075">
    <property type="entry name" value="TetR_C"/>
</dbReference>
<dbReference type="RefSeq" id="WP_073482457.1">
    <property type="nucleotide sequence ID" value="NZ_FQVN01000003.1"/>
</dbReference>
<dbReference type="Pfam" id="PF00440">
    <property type="entry name" value="TetR_N"/>
    <property type="match status" value="1"/>
</dbReference>
<protein>
    <submittedName>
        <fullName evidence="6">Transcriptional regulator, TetR family</fullName>
    </submittedName>
</protein>
<keyword evidence="3" id="KW-0804">Transcription</keyword>
<dbReference type="OrthoDB" id="9805134at2"/>
<evidence type="ECO:0000256" key="3">
    <source>
        <dbReference type="ARBA" id="ARBA00023163"/>
    </source>
</evidence>
<dbReference type="SUPFAM" id="SSF46689">
    <property type="entry name" value="Homeodomain-like"/>
    <property type="match status" value="1"/>
</dbReference>
<evidence type="ECO:0000256" key="4">
    <source>
        <dbReference type="PROSITE-ProRule" id="PRU00335"/>
    </source>
</evidence>
<dbReference type="SUPFAM" id="SSF48498">
    <property type="entry name" value="Tetracyclin repressor-like, C-terminal domain"/>
    <property type="match status" value="1"/>
</dbReference>
<dbReference type="AlphaFoldDB" id="A0A1M5BW30"/>
<name>A0A1M5BW30_STRHI</name>
<keyword evidence="2 4" id="KW-0238">DNA-binding</keyword>
<keyword evidence="1" id="KW-0805">Transcription regulation</keyword>
<dbReference type="InterPro" id="IPR009057">
    <property type="entry name" value="Homeodomain-like_sf"/>
</dbReference>
<evidence type="ECO:0000313" key="7">
    <source>
        <dbReference type="Proteomes" id="UP000184501"/>
    </source>
</evidence>
<dbReference type="PROSITE" id="PS50977">
    <property type="entry name" value="HTH_TETR_2"/>
    <property type="match status" value="1"/>
</dbReference>
<evidence type="ECO:0000259" key="5">
    <source>
        <dbReference type="PROSITE" id="PS50977"/>
    </source>
</evidence>
<dbReference type="STRING" id="2017.SAMN05444320_103751"/>
<feature type="domain" description="HTH tetR-type" evidence="5">
    <location>
        <begin position="6"/>
        <end position="66"/>
    </location>
</feature>
<keyword evidence="7" id="KW-1185">Reference proteome</keyword>
<proteinExistence type="predicted"/>
<dbReference type="PANTHER" id="PTHR47506">
    <property type="entry name" value="TRANSCRIPTIONAL REGULATORY PROTEIN"/>
    <property type="match status" value="1"/>
</dbReference>
<dbReference type="EMBL" id="FQVN01000003">
    <property type="protein sequence ID" value="SHF46507.1"/>
    <property type="molecule type" value="Genomic_DNA"/>
</dbReference>
<dbReference type="Gene3D" id="1.10.10.60">
    <property type="entry name" value="Homeodomain-like"/>
    <property type="match status" value="1"/>
</dbReference>
<accession>A0A1M5BW30</accession>
<dbReference type="InterPro" id="IPR036271">
    <property type="entry name" value="Tet_transcr_reg_TetR-rel_C_sf"/>
</dbReference>
<sequence length="190" mass="20901">MARVREFDTDVAVRRAMELFWRQGYEATSVQDLVDATGVGRGSLYAAFGCKEGLYEAALRRYVEGSTHELLLRDAPVREVVRDYLLALVDEAVDDHERRGCLVTNAAVERLPHSGVTGRIVRDALDAVRDCVLAVLRRAADRGELSPEIDLVATADFVVTAVQGLRVMGKAYPDRRTLTGVVDTAVRVLG</sequence>
<evidence type="ECO:0000256" key="1">
    <source>
        <dbReference type="ARBA" id="ARBA00023015"/>
    </source>
</evidence>
<evidence type="ECO:0000256" key="2">
    <source>
        <dbReference type="ARBA" id="ARBA00023125"/>
    </source>
</evidence>
<dbReference type="Proteomes" id="UP000184501">
    <property type="component" value="Unassembled WGS sequence"/>
</dbReference>
<dbReference type="PANTHER" id="PTHR47506:SF1">
    <property type="entry name" value="HTH-TYPE TRANSCRIPTIONAL REGULATOR YJDC"/>
    <property type="match status" value="1"/>
</dbReference>
<organism evidence="6 7">
    <name type="scientific">Streptoalloteichus hindustanus</name>
    <dbReference type="NCBI Taxonomy" id="2017"/>
    <lineage>
        <taxon>Bacteria</taxon>
        <taxon>Bacillati</taxon>
        <taxon>Actinomycetota</taxon>
        <taxon>Actinomycetes</taxon>
        <taxon>Pseudonocardiales</taxon>
        <taxon>Pseudonocardiaceae</taxon>
        <taxon>Streptoalloteichus</taxon>
    </lineage>
</organism>
<dbReference type="Gene3D" id="1.10.357.10">
    <property type="entry name" value="Tetracycline Repressor, domain 2"/>
    <property type="match status" value="1"/>
</dbReference>
<dbReference type="Pfam" id="PF16925">
    <property type="entry name" value="TetR_C_13"/>
    <property type="match status" value="1"/>
</dbReference>
<reference evidence="6 7" key="1">
    <citation type="submission" date="2016-11" db="EMBL/GenBank/DDBJ databases">
        <authorList>
            <person name="Jaros S."/>
            <person name="Januszkiewicz K."/>
            <person name="Wedrychowicz H."/>
        </authorList>
    </citation>
    <scope>NUCLEOTIDE SEQUENCE [LARGE SCALE GENOMIC DNA]</scope>
    <source>
        <strain evidence="6 7">DSM 44523</strain>
    </source>
</reference>
<gene>
    <name evidence="6" type="ORF">SAMN05444320_103751</name>
</gene>